<sequence>MTVDSEPDDPETTEIGRTILRGFVFNYRPSGLGHKFFAIRIHY</sequence>
<comment type="caution">
    <text evidence="1">The sequence shown here is derived from an EMBL/GenBank/DDBJ whole genome shotgun (WGS) entry which is preliminary data.</text>
</comment>
<organism evidence="1">
    <name type="scientific">marine sediment metagenome</name>
    <dbReference type="NCBI Taxonomy" id="412755"/>
    <lineage>
        <taxon>unclassified sequences</taxon>
        <taxon>metagenomes</taxon>
        <taxon>ecological metagenomes</taxon>
    </lineage>
</organism>
<gene>
    <name evidence="1" type="ORF">S01H4_61692</name>
</gene>
<evidence type="ECO:0000313" key="1">
    <source>
        <dbReference type="EMBL" id="GAH12997.1"/>
    </source>
</evidence>
<dbReference type="AlphaFoldDB" id="X1CYS5"/>
<accession>X1CYS5</accession>
<name>X1CYS5_9ZZZZ</name>
<reference evidence="1" key="1">
    <citation type="journal article" date="2014" name="Front. Microbiol.">
        <title>High frequency of phylogenetically diverse reductive dehalogenase-homologous genes in deep subseafloor sedimentary metagenomes.</title>
        <authorList>
            <person name="Kawai M."/>
            <person name="Futagami T."/>
            <person name="Toyoda A."/>
            <person name="Takaki Y."/>
            <person name="Nishi S."/>
            <person name="Hori S."/>
            <person name="Arai W."/>
            <person name="Tsubouchi T."/>
            <person name="Morono Y."/>
            <person name="Uchiyama I."/>
            <person name="Ito T."/>
            <person name="Fujiyama A."/>
            <person name="Inagaki F."/>
            <person name="Takami H."/>
        </authorList>
    </citation>
    <scope>NUCLEOTIDE SEQUENCE</scope>
    <source>
        <strain evidence="1">Expedition CK06-06</strain>
    </source>
</reference>
<feature type="non-terminal residue" evidence="1">
    <location>
        <position position="43"/>
    </location>
</feature>
<dbReference type="EMBL" id="BART01036639">
    <property type="protein sequence ID" value="GAH12997.1"/>
    <property type="molecule type" value="Genomic_DNA"/>
</dbReference>
<protein>
    <submittedName>
        <fullName evidence="1">Uncharacterized protein</fullName>
    </submittedName>
</protein>
<proteinExistence type="predicted"/>